<dbReference type="Pfam" id="PF10074">
    <property type="entry name" value="RovC_DNA-bd"/>
    <property type="match status" value="1"/>
</dbReference>
<feature type="domain" description="T6SS Transcription factor RovC-like DNA binding" evidence="1">
    <location>
        <begin position="147"/>
        <end position="256"/>
    </location>
</feature>
<dbReference type="eggNOG" id="COG5419">
    <property type="taxonomic scope" value="Bacteria"/>
</dbReference>
<protein>
    <recommendedName>
        <fullName evidence="5">DUF2285 domain-containing protein</fullName>
    </recommendedName>
</protein>
<reference evidence="3 4" key="1">
    <citation type="journal article" date="2008" name="BMC Genomics">
        <title>The missing link: Bordetella petrii is endowed with both the metabolic versatility of environmental bacteria and virulence traits of pathogenic Bordetellae.</title>
        <authorList>
            <person name="Gross R."/>
            <person name="Guzman C.A."/>
            <person name="Sebaihia M."/>
            <person name="Martins Dos Santos V.A."/>
            <person name="Pieper D.H."/>
            <person name="Koebnik R."/>
            <person name="Lechner M."/>
            <person name="Bartels D."/>
            <person name="Buhrmester J."/>
            <person name="Choudhuri J.V."/>
            <person name="Ebensen T."/>
            <person name="Gaigalat L."/>
            <person name="Herrmann S."/>
            <person name="Khachane A.N."/>
            <person name="Larisch C."/>
            <person name="Link S."/>
            <person name="Linke B."/>
            <person name="Meyer F."/>
            <person name="Mormann S."/>
            <person name="Nakunst D."/>
            <person name="Rueckert C."/>
            <person name="Schneiker-Bekel S."/>
            <person name="Schulze K."/>
            <person name="Vorhoelter F.J."/>
            <person name="Yevsa T."/>
            <person name="Engle J.T."/>
            <person name="Goldman W.E."/>
            <person name="Puehler A."/>
            <person name="Goebel U.B."/>
            <person name="Goesmann A."/>
            <person name="Bloecker H."/>
            <person name="Kaiser O."/>
            <person name="Martinez-Arias R."/>
        </authorList>
    </citation>
    <scope>NUCLEOTIDE SEQUENCE [LARGE SCALE GENOMIC DNA]</scope>
    <source>
        <strain evidence="4">ATCC BAA-461 / DSM 12804 / CCUG 43448 / CIP 107267 / Se-1111R</strain>
    </source>
</reference>
<dbReference type="InterPro" id="IPR018754">
    <property type="entry name" value="RovC-like_DNA-bd"/>
</dbReference>
<evidence type="ECO:0000313" key="3">
    <source>
        <dbReference type="EMBL" id="CAP44913.1"/>
    </source>
</evidence>
<dbReference type="InterPro" id="IPR045465">
    <property type="entry name" value="Trans_reg_dom"/>
</dbReference>
<dbReference type="EMBL" id="AM902716">
    <property type="protein sequence ID" value="CAP44913.1"/>
    <property type="molecule type" value="Genomic_DNA"/>
</dbReference>
<dbReference type="KEGG" id="bpt:Bpet4562"/>
<organism evidence="3 4">
    <name type="scientific">Bordetella petrii (strain ATCC BAA-461 / DSM 12804 / CCUG 43448 / CIP 107267 / Se-1111R)</name>
    <dbReference type="NCBI Taxonomy" id="340100"/>
    <lineage>
        <taxon>Bacteria</taxon>
        <taxon>Pseudomonadati</taxon>
        <taxon>Pseudomonadota</taxon>
        <taxon>Betaproteobacteria</taxon>
        <taxon>Burkholderiales</taxon>
        <taxon>Alcaligenaceae</taxon>
        <taxon>Bordetella</taxon>
    </lineage>
</organism>
<evidence type="ECO:0008006" key="5">
    <source>
        <dbReference type="Google" id="ProtNLM"/>
    </source>
</evidence>
<accession>A9IEV6</accession>
<name>A9IEV6_BORPD</name>
<evidence type="ECO:0000313" key="4">
    <source>
        <dbReference type="Proteomes" id="UP000001225"/>
    </source>
</evidence>
<gene>
    <name evidence="3" type="ordered locus">Bpet4562</name>
</gene>
<proteinExistence type="predicted"/>
<dbReference type="STRING" id="94624.Bpet4562"/>
<evidence type="ECO:0000259" key="1">
    <source>
        <dbReference type="Pfam" id="PF10074"/>
    </source>
</evidence>
<keyword evidence="4" id="KW-1185">Reference proteome</keyword>
<feature type="domain" description="Transcriptional regulator-like" evidence="2">
    <location>
        <begin position="10"/>
        <end position="59"/>
    </location>
</feature>
<dbReference type="Proteomes" id="UP000001225">
    <property type="component" value="Chromosome"/>
</dbReference>
<dbReference type="AlphaFoldDB" id="A9IEV6"/>
<sequence>MVMTIGAAPWQATAAYLYLLRLDAASLAWEYLRRNADYRACWRRYGRTAAVSVTRPWGLALLEDPQLDARRAHPVWDNRLSALLHIQADDHAAQSGLDLWHIPGPKDVIVLPTGVAALCVRASVPSTTLRARLGPGVLDGRPALCAVPLDTRLHAQAALLTLHAARFAPRRACPVRPIPCAALTAKVDQAHLHHLHALQALDGVQAGASQRRIADVLYGRERMRRDWHADSALRAQVRHSLARAVALMRGGYRDLAGLSPDDLDQ</sequence>
<dbReference type="Pfam" id="PF20109">
    <property type="entry name" value="Trans_reg_dom"/>
    <property type="match status" value="1"/>
</dbReference>
<evidence type="ECO:0000259" key="2">
    <source>
        <dbReference type="Pfam" id="PF20109"/>
    </source>
</evidence>